<evidence type="ECO:0000256" key="1">
    <source>
        <dbReference type="SAM" id="Phobius"/>
    </source>
</evidence>
<accession>A0A9P7V1B1</accession>
<keyword evidence="1" id="KW-0472">Membrane</keyword>
<dbReference type="KEGG" id="more:E1B28_000383"/>
<sequence length="109" mass="12096">MTSVRCCSNLLFYLWAEGSYSPPEPSPSGSNVLADISNSTLVIIVHIAYLVLGYLLTGLNFVSVIYLVEGENLLQKMGVFGAMIDALRNFMVRKLCKKTDKEEEKTVMV</sequence>
<keyword evidence="1" id="KW-0812">Transmembrane</keyword>
<evidence type="ECO:0000313" key="2">
    <source>
        <dbReference type="EMBL" id="KAG7098431.1"/>
    </source>
</evidence>
<dbReference type="EMBL" id="CM032181">
    <property type="protein sequence ID" value="KAG7098431.1"/>
    <property type="molecule type" value="Genomic_DNA"/>
</dbReference>
<dbReference type="GeneID" id="66069459"/>
<feature type="transmembrane region" description="Helical" evidence="1">
    <location>
        <begin position="41"/>
        <end position="68"/>
    </location>
</feature>
<reference evidence="2" key="1">
    <citation type="journal article" date="2021" name="Genome Biol. Evol.">
        <title>The assembled and annotated genome of the fairy-ring fungus Marasmius oreades.</title>
        <authorList>
            <person name="Hiltunen M."/>
            <person name="Ament-Velasquez S.L."/>
            <person name="Johannesson H."/>
        </authorList>
    </citation>
    <scope>NUCLEOTIDE SEQUENCE</scope>
    <source>
        <strain evidence="2">03SP1</strain>
    </source>
</reference>
<comment type="caution">
    <text evidence="2">The sequence shown here is derived from an EMBL/GenBank/DDBJ whole genome shotgun (WGS) entry which is preliminary data.</text>
</comment>
<gene>
    <name evidence="2" type="ORF">E1B28_000383</name>
</gene>
<proteinExistence type="predicted"/>
<protein>
    <submittedName>
        <fullName evidence="2">Uncharacterized protein</fullName>
    </submittedName>
</protein>
<keyword evidence="3" id="KW-1185">Reference proteome</keyword>
<name>A0A9P7V1B1_9AGAR</name>
<dbReference type="Proteomes" id="UP001049176">
    <property type="component" value="Chromosome 1"/>
</dbReference>
<organism evidence="2 3">
    <name type="scientific">Marasmius oreades</name>
    <name type="common">fairy-ring Marasmius</name>
    <dbReference type="NCBI Taxonomy" id="181124"/>
    <lineage>
        <taxon>Eukaryota</taxon>
        <taxon>Fungi</taxon>
        <taxon>Dikarya</taxon>
        <taxon>Basidiomycota</taxon>
        <taxon>Agaricomycotina</taxon>
        <taxon>Agaricomycetes</taxon>
        <taxon>Agaricomycetidae</taxon>
        <taxon>Agaricales</taxon>
        <taxon>Marasmiineae</taxon>
        <taxon>Marasmiaceae</taxon>
        <taxon>Marasmius</taxon>
    </lineage>
</organism>
<keyword evidence="1" id="KW-1133">Transmembrane helix</keyword>
<dbReference type="AlphaFoldDB" id="A0A9P7V1B1"/>
<evidence type="ECO:0000313" key="3">
    <source>
        <dbReference type="Proteomes" id="UP001049176"/>
    </source>
</evidence>
<dbReference type="RefSeq" id="XP_043014901.1">
    <property type="nucleotide sequence ID" value="XM_043146201.1"/>
</dbReference>